<protein>
    <recommendedName>
        <fullName evidence="3">6-bladed beta-propeller</fullName>
    </recommendedName>
</protein>
<gene>
    <name evidence="1" type="ORF">ERS852429_00608</name>
</gene>
<organism evidence="1 2">
    <name type="scientific">Parabacteroides distasonis</name>
    <dbReference type="NCBI Taxonomy" id="823"/>
    <lineage>
        <taxon>Bacteria</taxon>
        <taxon>Pseudomonadati</taxon>
        <taxon>Bacteroidota</taxon>
        <taxon>Bacteroidia</taxon>
        <taxon>Bacteroidales</taxon>
        <taxon>Tannerellaceae</taxon>
        <taxon>Parabacteroides</taxon>
    </lineage>
</organism>
<dbReference type="SUPFAM" id="SSF69322">
    <property type="entry name" value="Tricorn protease domain 2"/>
    <property type="match status" value="1"/>
</dbReference>
<proteinExistence type="predicted"/>
<evidence type="ECO:0000313" key="2">
    <source>
        <dbReference type="Proteomes" id="UP000095591"/>
    </source>
</evidence>
<dbReference type="AlphaFoldDB" id="A0A173RP22"/>
<evidence type="ECO:0000313" key="1">
    <source>
        <dbReference type="EMBL" id="CUM79517.1"/>
    </source>
</evidence>
<dbReference type="EMBL" id="CYXP01000001">
    <property type="protein sequence ID" value="CUM79517.1"/>
    <property type="molecule type" value="Genomic_DNA"/>
</dbReference>
<evidence type="ECO:0008006" key="3">
    <source>
        <dbReference type="Google" id="ProtNLM"/>
    </source>
</evidence>
<dbReference type="Pfam" id="PF17170">
    <property type="entry name" value="DUF5128"/>
    <property type="match status" value="1"/>
</dbReference>
<dbReference type="Proteomes" id="UP000095591">
    <property type="component" value="Unassembled WGS sequence"/>
</dbReference>
<dbReference type="RefSeq" id="WP_022192117.1">
    <property type="nucleotide sequence ID" value="NZ_CDRH01000191.1"/>
</dbReference>
<name>A0A173RP22_PARDI</name>
<reference evidence="1 2" key="1">
    <citation type="submission" date="2015-09" db="EMBL/GenBank/DDBJ databases">
        <authorList>
            <consortium name="Pathogen Informatics"/>
        </authorList>
    </citation>
    <scope>NUCLEOTIDE SEQUENCE [LARGE SCALE GENOMIC DNA]</scope>
    <source>
        <strain evidence="1 2">2789STDY5608872</strain>
    </source>
</reference>
<sequence>MKRTFTYLLLLVLLVCGKQAYNLLISNESIRSNPTGALSDIADEVIAIPLQDSGTHSIKEAKYIRQEGDNLFLISNETLYRFNRKGEFICRITHPDDIRVAGYVVNPANQQLIVLGNTDDIFYYSFNGDLLTRKKLKCDLPENRHMLSISMHNNRIFTTEECVHGDTAGQTATIEKQIVEYDSSFHKLQSHTIRPVDLERSACPIGCLAPEVAVEPGSGTVYAYAPSYQPGNLLRDTLYIKQKRQSQALENLAGKNTLPLLPIRMGSRFWVSTYYNAEDESRNYTFCYDTEKERCWQVKEGLKDNFYQTGNVRRMDPIDPYCHSYCFSKSGEDLRNTFPAQAQGESLVLFIVKLKG</sequence>
<accession>A0A173RP22</accession>